<evidence type="ECO:0000313" key="3">
    <source>
        <dbReference type="Proteomes" id="UP000054630"/>
    </source>
</evidence>
<dbReference type="AlphaFoldDB" id="A0A0V0S4S8"/>
<evidence type="ECO:0000256" key="1">
    <source>
        <dbReference type="SAM" id="SignalP"/>
    </source>
</evidence>
<accession>A0A0V0S4S8</accession>
<dbReference type="OrthoDB" id="445564at2759"/>
<dbReference type="EMBL" id="JYDL01000037">
    <property type="protein sequence ID" value="KRX21744.1"/>
    <property type="molecule type" value="Genomic_DNA"/>
</dbReference>
<sequence>MLSLKIWQNFCGLNRLHWLPFLITICLSLMIAPCKSYSANSITTTTTENEFPAQEYKIKEGEENDYARFYEKIEKAKQQLLVDTIRMLMSKPPPTPPPAYDIHSKIEITTRFLHSLEKLIPAITNLFAETLRSYRIYRREIIEMTRPIQDRTESIDEKSNLTDIIKLLLLLLPLPQCANSVYNYSNKMFPFSSSRIDKDKFHVTTMSNLYPLRSSTSSIK</sequence>
<feature type="chain" id="PRO_5006868319" evidence="1">
    <location>
        <begin position="37"/>
        <end position="220"/>
    </location>
</feature>
<organism evidence="2 3">
    <name type="scientific">Trichinella nelsoni</name>
    <dbReference type="NCBI Taxonomy" id="6336"/>
    <lineage>
        <taxon>Eukaryota</taxon>
        <taxon>Metazoa</taxon>
        <taxon>Ecdysozoa</taxon>
        <taxon>Nematoda</taxon>
        <taxon>Enoplea</taxon>
        <taxon>Dorylaimia</taxon>
        <taxon>Trichinellida</taxon>
        <taxon>Trichinellidae</taxon>
        <taxon>Trichinella</taxon>
    </lineage>
</organism>
<name>A0A0V0S4S8_9BILA</name>
<keyword evidence="3" id="KW-1185">Reference proteome</keyword>
<evidence type="ECO:0000313" key="2">
    <source>
        <dbReference type="EMBL" id="KRX21744.1"/>
    </source>
</evidence>
<gene>
    <name evidence="2" type="ORF">T07_11162</name>
</gene>
<protein>
    <submittedName>
        <fullName evidence="2">Uncharacterized protein</fullName>
    </submittedName>
</protein>
<proteinExistence type="predicted"/>
<reference evidence="2 3" key="1">
    <citation type="submission" date="2015-01" db="EMBL/GenBank/DDBJ databases">
        <title>Evolution of Trichinella species and genotypes.</title>
        <authorList>
            <person name="Korhonen P.K."/>
            <person name="Edoardo P."/>
            <person name="Giuseppe L.R."/>
            <person name="Gasser R.B."/>
        </authorList>
    </citation>
    <scope>NUCLEOTIDE SEQUENCE [LARGE SCALE GENOMIC DNA]</scope>
    <source>
        <strain evidence="2">ISS37</strain>
    </source>
</reference>
<keyword evidence="1" id="KW-0732">Signal</keyword>
<comment type="caution">
    <text evidence="2">The sequence shown here is derived from an EMBL/GenBank/DDBJ whole genome shotgun (WGS) entry which is preliminary data.</text>
</comment>
<feature type="signal peptide" evidence="1">
    <location>
        <begin position="1"/>
        <end position="36"/>
    </location>
</feature>
<dbReference type="Proteomes" id="UP000054630">
    <property type="component" value="Unassembled WGS sequence"/>
</dbReference>